<evidence type="ECO:0000256" key="6">
    <source>
        <dbReference type="ARBA" id="ARBA00023054"/>
    </source>
</evidence>
<dbReference type="VEuPathDB" id="FungiDB:BDEG_20367"/>
<evidence type="ECO:0000313" key="11">
    <source>
        <dbReference type="EMBL" id="OAJ36165.1"/>
    </source>
</evidence>
<dbReference type="AlphaFoldDB" id="A0A177W8V0"/>
<dbReference type="EMBL" id="DS022300">
    <property type="protein sequence ID" value="OAJ36165.1"/>
    <property type="molecule type" value="Genomic_DNA"/>
</dbReference>
<evidence type="ECO:0000256" key="3">
    <source>
        <dbReference type="ARBA" id="ARBA00004647"/>
    </source>
</evidence>
<reference evidence="11 12" key="1">
    <citation type="submission" date="2006-10" db="EMBL/GenBank/DDBJ databases">
        <title>The Genome Sequence of Batrachochytrium dendrobatidis JEL423.</title>
        <authorList>
            <consortium name="The Broad Institute Genome Sequencing Platform"/>
            <person name="Birren B."/>
            <person name="Lander E."/>
            <person name="Galagan J."/>
            <person name="Cuomo C."/>
            <person name="Devon K."/>
            <person name="Jaffe D."/>
            <person name="Butler J."/>
            <person name="Alvarez P."/>
            <person name="Gnerre S."/>
            <person name="Grabherr M."/>
            <person name="Kleber M."/>
            <person name="Mauceli E."/>
            <person name="Brockman W."/>
            <person name="Young S."/>
            <person name="LaButti K."/>
            <person name="Sykes S."/>
            <person name="DeCaprio D."/>
            <person name="Crawford M."/>
            <person name="Koehrsen M."/>
            <person name="Engels R."/>
            <person name="Montgomery P."/>
            <person name="Pearson M."/>
            <person name="Howarth C."/>
            <person name="Larson L."/>
            <person name="White J."/>
            <person name="O'Leary S."/>
            <person name="Kodira C."/>
            <person name="Zeng Q."/>
            <person name="Yandava C."/>
            <person name="Alvarado L."/>
            <person name="Longcore J."/>
            <person name="James T."/>
        </authorList>
    </citation>
    <scope>NUCLEOTIDE SEQUENCE [LARGE SCALE GENOMIC DNA]</scope>
    <source>
        <strain evidence="11 12">JEL423</strain>
    </source>
</reference>
<evidence type="ECO:0000256" key="1">
    <source>
        <dbReference type="ARBA" id="ARBA00004114"/>
    </source>
</evidence>
<keyword evidence="6" id="KW-0175">Coiled coil</keyword>
<evidence type="ECO:0000256" key="9">
    <source>
        <dbReference type="SAM" id="MobiDB-lite"/>
    </source>
</evidence>
<gene>
    <name evidence="11" type="ORF">BDEG_20367</name>
</gene>
<sequence length="585" mass="65079">MATGDLRNNLLKFQSELKLLKYSTSVDLFGYFAEQSFDLYGKKDARFMESVYSLLRDEFNYKPSISRDQFFAMGFAERKLIFICDMGRMCRELVVSLKRTSRSNGQSKASSVHGGSLFTNGQSTHSLAVPEPIVHSHCHASRPFSSHHASSSLGSAHSGLKESPSVWTADTLHFSTNGSMGSLNKKPTPTQTHPNYVYVQQHQAVNTQVPQSNISQTVDNHSISLNQYRVFEHGHDTELEAIYDESIVHEPQIPPAPAPAPNPDLIPILLEQPPTQNTATASTGMPPQQLLNSFIIGQSQHTPTKNNHGNHSAAPRSILKTSPQKSPIRSDTNHSNFTSSSQVDIQTRSMRLSPKKFRIVESISQDEHLASYRYYPLEWGQRDDYPSTFIGERLVDTPKANINSCRIDGDAGARDILFPDSPSEKEPGSPTKPSDAGHLENPAIFDHSTVGETPISRKEFEDMTASLKTMTSKNTELEKITQTLVQRIEAMQHQINSLLDSRTKHQETLDVIPSNVLASDLNVQPAVPNQRKLEHHKPLFVEPINTDAAPISSARLDISQRILNIQQRISDTSRLLNQPAASVLH</sequence>
<name>A0A177W8V0_BATDL</name>
<dbReference type="OrthoDB" id="259598at2759"/>
<feature type="compositionally biased region" description="Polar residues" evidence="9">
    <location>
        <begin position="299"/>
        <end position="310"/>
    </location>
</feature>
<organism evidence="11 12">
    <name type="scientific">Batrachochytrium dendrobatidis (strain JEL423)</name>
    <dbReference type="NCBI Taxonomy" id="403673"/>
    <lineage>
        <taxon>Eukaryota</taxon>
        <taxon>Fungi</taxon>
        <taxon>Fungi incertae sedis</taxon>
        <taxon>Chytridiomycota</taxon>
        <taxon>Chytridiomycota incertae sedis</taxon>
        <taxon>Chytridiomycetes</taxon>
        <taxon>Rhizophydiales</taxon>
        <taxon>Rhizophydiales incertae sedis</taxon>
        <taxon>Batrachochytrium</taxon>
    </lineage>
</organism>
<proteinExistence type="predicted"/>
<dbReference type="Proteomes" id="UP000077115">
    <property type="component" value="Unassembled WGS sequence"/>
</dbReference>
<dbReference type="PANTHER" id="PTHR31477:SF1">
    <property type="entry name" value="CENTROSOMAL PROTEIN OF 44 KDA"/>
    <property type="match status" value="1"/>
</dbReference>
<dbReference type="GO" id="GO:0000922">
    <property type="term" value="C:spindle pole"/>
    <property type="evidence" value="ECO:0007669"/>
    <property type="project" value="UniProtKB-SubCell"/>
</dbReference>
<dbReference type="STRING" id="403673.A0A177W8V0"/>
<evidence type="ECO:0000256" key="4">
    <source>
        <dbReference type="ARBA" id="ARBA00014053"/>
    </source>
</evidence>
<dbReference type="GO" id="GO:0005814">
    <property type="term" value="C:centriole"/>
    <property type="evidence" value="ECO:0007669"/>
    <property type="project" value="UniProtKB-SubCell"/>
</dbReference>
<keyword evidence="7" id="KW-0206">Cytoskeleton</keyword>
<keyword evidence="5" id="KW-0963">Cytoplasm</keyword>
<feature type="region of interest" description="Disordered" evidence="9">
    <location>
        <begin position="411"/>
        <end position="442"/>
    </location>
</feature>
<feature type="compositionally biased region" description="Polar residues" evidence="9">
    <location>
        <begin position="319"/>
        <end position="347"/>
    </location>
</feature>
<feature type="region of interest" description="Disordered" evidence="9">
    <location>
        <begin position="299"/>
        <end position="347"/>
    </location>
</feature>
<dbReference type="InterPro" id="IPR033603">
    <property type="entry name" value="CEP44"/>
</dbReference>
<evidence type="ECO:0000313" key="12">
    <source>
        <dbReference type="Proteomes" id="UP000077115"/>
    </source>
</evidence>
<evidence type="ECO:0000259" key="10">
    <source>
        <dbReference type="Pfam" id="PF15007"/>
    </source>
</evidence>
<dbReference type="InterPro" id="IPR029157">
    <property type="entry name" value="CEP44_CC"/>
</dbReference>
<evidence type="ECO:0000256" key="5">
    <source>
        <dbReference type="ARBA" id="ARBA00022490"/>
    </source>
</evidence>
<dbReference type="PANTHER" id="PTHR31477">
    <property type="entry name" value="CENTROSOMAL PROTEIN OF 44 KDA"/>
    <property type="match status" value="1"/>
</dbReference>
<dbReference type="eggNOG" id="ENOG502R3RQ">
    <property type="taxonomic scope" value="Eukaryota"/>
</dbReference>
<evidence type="ECO:0000256" key="2">
    <source>
        <dbReference type="ARBA" id="ARBA00004214"/>
    </source>
</evidence>
<comment type="subcellular location">
    <subcellularLocation>
        <location evidence="1">Cytoplasm</location>
        <location evidence="1">Cytoskeleton</location>
        <location evidence="1">Microtubule organizing center</location>
        <location evidence="1">Centrosome</location>
        <location evidence="1">Centriole</location>
    </subcellularLocation>
    <subcellularLocation>
        <location evidence="3">Cytoplasm</location>
        <location evidence="3">Cytoskeleton</location>
        <location evidence="3">Spindle pole</location>
    </subcellularLocation>
    <subcellularLocation>
        <location evidence="2">Midbody</location>
    </subcellularLocation>
</comment>
<dbReference type="Pfam" id="PF15007">
    <property type="entry name" value="CEP44"/>
    <property type="match status" value="1"/>
</dbReference>
<evidence type="ECO:0000256" key="8">
    <source>
        <dbReference type="ARBA" id="ARBA00046235"/>
    </source>
</evidence>
<dbReference type="GO" id="GO:0030496">
    <property type="term" value="C:midbody"/>
    <property type="evidence" value="ECO:0007669"/>
    <property type="project" value="UniProtKB-SubCell"/>
</dbReference>
<feature type="domain" description="Centrosomal CEP44" evidence="10">
    <location>
        <begin position="31"/>
        <end position="103"/>
    </location>
</feature>
<accession>A0A177W8V0</accession>
<reference evidence="11 12" key="2">
    <citation type="submission" date="2016-05" db="EMBL/GenBank/DDBJ databases">
        <title>Lineage-specific infection strategies underlie the spectrum of fungal disease in amphibians.</title>
        <authorList>
            <person name="Cuomo C.A."/>
            <person name="Farrer R.A."/>
            <person name="James T."/>
            <person name="Longcore J."/>
            <person name="Birren B."/>
        </authorList>
    </citation>
    <scope>NUCLEOTIDE SEQUENCE [LARGE SCALE GENOMIC DNA]</scope>
    <source>
        <strain evidence="11 12">JEL423</strain>
    </source>
</reference>
<protein>
    <recommendedName>
        <fullName evidence="4">Centrosomal protein of 44 kDa</fullName>
    </recommendedName>
</protein>
<comment type="function">
    <text evidence="8">Centriole-enriched microtubule-binding protein involved in centriole biogenesis. In collaboration with CEP295 and POC1B, is required for the centriole-to-centrosome conversion by ensuring the formation of bona fide centriole wall. Functions as a linker component that maintains centrosome cohesion. Associates with CROCC and regulates its stability and localization to the centrosome.</text>
</comment>
<evidence type="ECO:0000256" key="7">
    <source>
        <dbReference type="ARBA" id="ARBA00023212"/>
    </source>
</evidence>